<feature type="disulfide bond" evidence="8">
    <location>
        <begin position="539"/>
        <end position="548"/>
    </location>
</feature>
<keyword evidence="4" id="KW-0964">Secreted</keyword>
<dbReference type="InterPro" id="IPR000034">
    <property type="entry name" value="Laminin_IV"/>
</dbReference>
<dbReference type="GeneID" id="114845027"/>
<dbReference type="PANTHER" id="PTHR10574:SF270">
    <property type="entry name" value="LAMININ SUBUNIT GAMMA-1"/>
    <property type="match status" value="1"/>
</dbReference>
<feature type="domain" description="Laminin EGF-like" evidence="11">
    <location>
        <begin position="412"/>
        <end position="466"/>
    </location>
</feature>
<evidence type="ECO:0000313" key="13">
    <source>
        <dbReference type="Proteomes" id="UP000515150"/>
    </source>
</evidence>
<dbReference type="PRINTS" id="PR00011">
    <property type="entry name" value="EGFLAMININ"/>
</dbReference>
<feature type="disulfide bond" evidence="8">
    <location>
        <begin position="434"/>
        <end position="443"/>
    </location>
</feature>
<evidence type="ECO:0000256" key="10">
    <source>
        <dbReference type="SAM" id="SignalP"/>
    </source>
</evidence>
<evidence type="ECO:0000256" key="4">
    <source>
        <dbReference type="ARBA" id="ARBA00022869"/>
    </source>
</evidence>
<dbReference type="GO" id="GO:0005604">
    <property type="term" value="C:basement membrane"/>
    <property type="evidence" value="ECO:0007669"/>
    <property type="project" value="UniProtKB-SubCell"/>
</dbReference>
<keyword evidence="7 8" id="KW-0424">Laminin EGF-like domain</keyword>
<dbReference type="SMART" id="SM00281">
    <property type="entry name" value="LamB"/>
    <property type="match status" value="1"/>
</dbReference>
<dbReference type="CDD" id="cd00055">
    <property type="entry name" value="EGF_Lam"/>
    <property type="match status" value="5"/>
</dbReference>
<evidence type="ECO:0000256" key="1">
    <source>
        <dbReference type="ARBA" id="ARBA00004302"/>
    </source>
</evidence>
<feature type="coiled-coil region" evidence="9">
    <location>
        <begin position="650"/>
        <end position="681"/>
    </location>
</feature>
<dbReference type="SMART" id="SM00180">
    <property type="entry name" value="EGF_Lam"/>
    <property type="match status" value="5"/>
</dbReference>
<feature type="disulfide bond" evidence="8">
    <location>
        <begin position="414"/>
        <end position="431"/>
    </location>
</feature>
<dbReference type="KEGG" id="bspl:114845027"/>
<dbReference type="Pfam" id="PF00052">
    <property type="entry name" value="Laminin_B"/>
    <property type="match status" value="1"/>
</dbReference>
<dbReference type="CTD" id="3918"/>
<evidence type="ECO:0000259" key="12">
    <source>
        <dbReference type="PROSITE" id="PS51115"/>
    </source>
</evidence>
<dbReference type="PROSITE" id="PS50027">
    <property type="entry name" value="EGF_LAM_2"/>
    <property type="match status" value="4"/>
</dbReference>
<name>A0A6P7L1U3_BETSP</name>
<evidence type="ECO:0000256" key="3">
    <source>
        <dbReference type="ARBA" id="ARBA00022737"/>
    </source>
</evidence>
<dbReference type="PROSITE" id="PS01248">
    <property type="entry name" value="EGF_LAM_1"/>
    <property type="match status" value="2"/>
</dbReference>
<keyword evidence="13" id="KW-1185">Reference proteome</keyword>
<feature type="signal peptide" evidence="10">
    <location>
        <begin position="1"/>
        <end position="20"/>
    </location>
</feature>
<feature type="domain" description="Laminin EGF-like" evidence="11">
    <location>
        <begin position="467"/>
        <end position="518"/>
    </location>
</feature>
<keyword evidence="5 8" id="KW-1015">Disulfide bond</keyword>
<dbReference type="GO" id="GO:0009887">
    <property type="term" value="P:animal organ morphogenesis"/>
    <property type="evidence" value="ECO:0007669"/>
    <property type="project" value="TreeGrafter"/>
</dbReference>
<dbReference type="InterPro" id="IPR056863">
    <property type="entry name" value="LMN_ATRN_NET-like_EGF"/>
</dbReference>
<dbReference type="Gene3D" id="2.10.25.10">
    <property type="entry name" value="Laminin"/>
    <property type="match status" value="5"/>
</dbReference>
<feature type="disulfide bond" evidence="8">
    <location>
        <begin position="99"/>
        <end position="108"/>
    </location>
</feature>
<evidence type="ECO:0000256" key="2">
    <source>
        <dbReference type="ARBA" id="ARBA00022729"/>
    </source>
</evidence>
<feature type="domain" description="Laminin IV type A" evidence="12">
    <location>
        <begin position="160"/>
        <end position="331"/>
    </location>
</feature>
<dbReference type="SUPFAM" id="SSF57196">
    <property type="entry name" value="EGF/Laminin"/>
    <property type="match status" value="3"/>
</dbReference>
<keyword evidence="9" id="KW-0175">Coiled coil</keyword>
<feature type="chain" id="PRO_5027909598" evidence="10">
    <location>
        <begin position="21"/>
        <end position="1130"/>
    </location>
</feature>
<evidence type="ECO:0000256" key="9">
    <source>
        <dbReference type="SAM" id="Coils"/>
    </source>
</evidence>
<dbReference type="RefSeq" id="XP_028988598.1">
    <property type="nucleotide sequence ID" value="XM_029132765.2"/>
</dbReference>
<keyword evidence="6" id="KW-0325">Glycoprotein</keyword>
<keyword evidence="4" id="KW-0272">Extracellular matrix</keyword>
<feature type="domain" description="Laminin EGF-like" evidence="11">
    <location>
        <begin position="79"/>
        <end position="123"/>
    </location>
</feature>
<dbReference type="InterPro" id="IPR000742">
    <property type="entry name" value="EGF"/>
</dbReference>
<sequence>MRSSWISLWAVVAAVCGVQATYTFYSTARCDCNGRSRNCLRDALGLHCVDCQGNTEGRHCERCRDGFYLEGAGPSCMPCRCNHTGSTSATCDSRGHCSCKDGVTGEKCDRCPEGEIGPSGCLLRREPRQDQSSCFCYGHSSQCSPQSSYSIHNISSTFTSGPDGWKVATAEGVTPQDVNFRWSPAYQDLEVISKNILPVYLYAPAPYLGNQLLSYGQNFSFSLRLDRGVRHPSINDVILEGAGLKVSASLGDLRFIVPCGKKITYVFRLDEKPDSRWRPPLSSIQFQTLLQNITAVKIRATFGENGRGYLDNVQLVSAQHGNGVPARWVQTCSCPLGYEGDFCERCSEGFRRRSPADGAFSPCELCRCRGGSCDPQTGDCYSADETPGVSHQQSCSQGYYQDPWQPQNCVKCPCPEGVPCSVAPGSLVPRCDRCPPGITGSRCDVCKEGFYGDPSGNGGVPRPCRPCQCNGHIDASVAGSCDRSSGECLQCVNNTRGRHCEACVRGFYHRQATDACKPCNCDVLGSESGQCDASGHCQCRPGFQGPRCQRSNCPSCFSPIKAKMEAYASKLKQLERLLSNAAESTRPANSAELEAALREAEKLVDNLQDSTEQLKAEMEMSLQTRLSSISQRQLDKGQDIQSVAQTVDDIKQQQKTYNTKVKEVQTLMEEMKLQLEEAKFKLRSAEVPLGDAPQGPDLLSSLVQTASSLAEKHQTKADTVERTANEALSDSEKGLALVRTLMNKENQVKELIGDLKTTYDQTSAQVKGLEKQATLVSSEAKGESRMAENMLKDLVSMERSLPSALTDTAGGMAARLDGLKDAVEENTAGFKRLQGGVQDNRAAVRDWLEKGKGAQQDFNKLLDRVSVAKATTDGALQSINSNAKELEDALDALRGFDQQLDDSRALAAAAIERLPGISGTIQQAASSNAATKSILQNVSGSFSSAQGLIPQLEGAVNSLQQTIGALPSYAGLVNDATKLNEESKALKAKTGDTDTTLKGKLAEARTQEAAAELAAAGATAAFSNAKHTRDAVGKTLRDINALLADMNQPGVVDEQYVKQLEDSLASAQREVELNLNPRFRDMEELEAAMLHRLVNINADIDTVVEDIANLEHILRTVPNGCFNNPPIEQA</sequence>
<protein>
    <submittedName>
        <fullName evidence="14">Laminin subunit gamma-2 isoform X1</fullName>
    </submittedName>
</protein>
<evidence type="ECO:0000256" key="7">
    <source>
        <dbReference type="ARBA" id="ARBA00023292"/>
    </source>
</evidence>
<feature type="disulfide bond" evidence="8">
    <location>
        <begin position="519"/>
        <end position="531"/>
    </location>
</feature>
<comment type="subcellular location">
    <subcellularLocation>
        <location evidence="1">Secreted</location>
        <location evidence="1">Extracellular space</location>
        <location evidence="1">Extracellular matrix</location>
        <location evidence="1">Basement membrane</location>
    </subcellularLocation>
</comment>
<keyword evidence="4" id="KW-0084">Basement membrane</keyword>
<comment type="caution">
    <text evidence="8">Lacks conserved residue(s) required for the propagation of feature annotation.</text>
</comment>
<dbReference type="Pfam" id="PF00053">
    <property type="entry name" value="EGF_laminin"/>
    <property type="match status" value="5"/>
</dbReference>
<dbReference type="SMART" id="SM00181">
    <property type="entry name" value="EGF"/>
    <property type="match status" value="3"/>
</dbReference>
<dbReference type="PROSITE" id="PS51115">
    <property type="entry name" value="LAMININ_IVA"/>
    <property type="match status" value="1"/>
</dbReference>
<evidence type="ECO:0000256" key="6">
    <source>
        <dbReference type="ARBA" id="ARBA00023180"/>
    </source>
</evidence>
<dbReference type="InParanoid" id="A0A6P7L1U3"/>
<evidence type="ECO:0000313" key="14">
    <source>
        <dbReference type="RefSeq" id="XP_028988598.1"/>
    </source>
</evidence>
<dbReference type="AlphaFoldDB" id="A0A6P7L1U3"/>
<dbReference type="GO" id="GO:0009888">
    <property type="term" value="P:tissue development"/>
    <property type="evidence" value="ECO:0007669"/>
    <property type="project" value="TreeGrafter"/>
</dbReference>
<reference evidence="14" key="1">
    <citation type="submission" date="2025-08" db="UniProtKB">
        <authorList>
            <consortium name="RefSeq"/>
        </authorList>
    </citation>
    <scope>IDENTIFICATION</scope>
</reference>
<dbReference type="PROSITE" id="PS00022">
    <property type="entry name" value="EGF_1"/>
    <property type="match status" value="1"/>
</dbReference>
<accession>A0A6P7L1U3</accession>
<organism evidence="13 14">
    <name type="scientific">Betta splendens</name>
    <name type="common">Siamese fighting fish</name>
    <dbReference type="NCBI Taxonomy" id="158456"/>
    <lineage>
        <taxon>Eukaryota</taxon>
        <taxon>Metazoa</taxon>
        <taxon>Chordata</taxon>
        <taxon>Craniata</taxon>
        <taxon>Vertebrata</taxon>
        <taxon>Euteleostomi</taxon>
        <taxon>Actinopterygii</taxon>
        <taxon>Neopterygii</taxon>
        <taxon>Teleostei</taxon>
        <taxon>Neoteleostei</taxon>
        <taxon>Acanthomorphata</taxon>
        <taxon>Anabantaria</taxon>
        <taxon>Anabantiformes</taxon>
        <taxon>Anabantoidei</taxon>
        <taxon>Osphronemidae</taxon>
        <taxon>Betta</taxon>
    </lineage>
</organism>
<evidence type="ECO:0000256" key="5">
    <source>
        <dbReference type="ARBA" id="ARBA00023157"/>
    </source>
</evidence>
<dbReference type="Proteomes" id="UP000515150">
    <property type="component" value="Chromosome 17"/>
</dbReference>
<dbReference type="Pfam" id="PF24973">
    <property type="entry name" value="EGF_LMN_ATRN"/>
    <property type="match status" value="1"/>
</dbReference>
<dbReference type="OrthoDB" id="430826at2759"/>
<dbReference type="PANTHER" id="PTHR10574">
    <property type="entry name" value="NETRIN/LAMININ-RELATED"/>
    <property type="match status" value="1"/>
</dbReference>
<keyword evidence="2 10" id="KW-0732">Signal</keyword>
<keyword evidence="3" id="KW-0677">Repeat</keyword>
<evidence type="ECO:0000259" key="11">
    <source>
        <dbReference type="PROSITE" id="PS50027"/>
    </source>
</evidence>
<feature type="disulfide bond" evidence="8">
    <location>
        <begin position="491"/>
        <end position="500"/>
    </location>
</feature>
<dbReference type="InterPro" id="IPR050440">
    <property type="entry name" value="Laminin/Netrin_ECM"/>
</dbReference>
<evidence type="ECO:0000256" key="8">
    <source>
        <dbReference type="PROSITE-ProRule" id="PRU00460"/>
    </source>
</evidence>
<feature type="domain" description="Laminin EGF-like" evidence="11">
    <location>
        <begin position="519"/>
        <end position="558"/>
    </location>
</feature>
<dbReference type="FunFam" id="2.10.25.10:FF:000188">
    <property type="entry name" value="Laminin subunit gamma 2"/>
    <property type="match status" value="2"/>
</dbReference>
<dbReference type="InterPro" id="IPR002049">
    <property type="entry name" value="LE_dom"/>
</dbReference>
<gene>
    <name evidence="14" type="primary">lamc2</name>
</gene>
<proteinExistence type="predicted"/>
<feature type="coiled-coil region" evidence="9">
    <location>
        <begin position="564"/>
        <end position="624"/>
    </location>
</feature>
<feature type="disulfide bond" evidence="8">
    <location>
        <begin position="79"/>
        <end position="91"/>
    </location>
</feature>